<name>A0A1Q6R4U9_9FIRM</name>
<gene>
    <name evidence="2" type="ORF">BHW43_05990</name>
</gene>
<dbReference type="AlphaFoldDB" id="A0A1Q6R4U9"/>
<protein>
    <submittedName>
        <fullName evidence="2">Uncharacterized protein</fullName>
    </submittedName>
</protein>
<evidence type="ECO:0000313" key="3">
    <source>
        <dbReference type="Proteomes" id="UP000186777"/>
    </source>
</evidence>
<reference evidence="2 3" key="1">
    <citation type="journal article" date="2016" name="Nat. Biotechnol.">
        <title>Measurement of bacterial replication rates in microbial communities.</title>
        <authorList>
            <person name="Brown C.T."/>
            <person name="Olm M.R."/>
            <person name="Thomas B.C."/>
            <person name="Banfield J.F."/>
        </authorList>
    </citation>
    <scope>NUCLEOTIDE SEQUENCE [LARGE SCALE GENOMIC DNA]</scope>
    <source>
        <strain evidence="2">46_33</strain>
    </source>
</reference>
<keyword evidence="1" id="KW-0812">Transmembrane</keyword>
<accession>A0A1Q6R4U9</accession>
<comment type="caution">
    <text evidence="2">The sequence shown here is derived from an EMBL/GenBank/DDBJ whole genome shotgun (WGS) entry which is preliminary data.</text>
</comment>
<keyword evidence="1" id="KW-1133">Transmembrane helix</keyword>
<organism evidence="2 3">
    <name type="scientific">Phascolarctobacterium succinatutens</name>
    <dbReference type="NCBI Taxonomy" id="626940"/>
    <lineage>
        <taxon>Bacteria</taxon>
        <taxon>Bacillati</taxon>
        <taxon>Bacillota</taxon>
        <taxon>Negativicutes</taxon>
        <taxon>Acidaminococcales</taxon>
        <taxon>Acidaminococcaceae</taxon>
        <taxon>Phascolarctobacterium</taxon>
    </lineage>
</organism>
<sequence>MNFGEIVNFLLYAFSGICFGAFASRYSVFSALHIKSKWQEEGISCLFGCLPQLLFLSVSFFLFPTWFISKTPTGGFFYYAVLAFFFNKGLRLNNKK</sequence>
<proteinExistence type="predicted"/>
<keyword evidence="1" id="KW-0472">Membrane</keyword>
<evidence type="ECO:0000313" key="2">
    <source>
        <dbReference type="EMBL" id="OLA37377.1"/>
    </source>
</evidence>
<dbReference type="Proteomes" id="UP000186777">
    <property type="component" value="Unassembled WGS sequence"/>
</dbReference>
<feature type="transmembrane region" description="Helical" evidence="1">
    <location>
        <begin position="73"/>
        <end position="90"/>
    </location>
</feature>
<dbReference type="STRING" id="626940.BHW43_05990"/>
<dbReference type="RefSeq" id="WP_303679883.1">
    <property type="nucleotide sequence ID" value="NZ_DBFCBD010000017.1"/>
</dbReference>
<feature type="transmembrane region" description="Helical" evidence="1">
    <location>
        <begin position="6"/>
        <end position="24"/>
    </location>
</feature>
<dbReference type="EMBL" id="MNTG01000030">
    <property type="protein sequence ID" value="OLA37377.1"/>
    <property type="molecule type" value="Genomic_DNA"/>
</dbReference>
<evidence type="ECO:0000256" key="1">
    <source>
        <dbReference type="SAM" id="Phobius"/>
    </source>
</evidence>